<evidence type="ECO:0000256" key="1">
    <source>
        <dbReference type="SAM" id="MobiDB-lite"/>
    </source>
</evidence>
<accession>A0A2M4CCC2</accession>
<evidence type="ECO:0000313" key="3">
    <source>
        <dbReference type="EMBL" id="MBW62964.1"/>
    </source>
</evidence>
<feature type="compositionally biased region" description="Acidic residues" evidence="1">
    <location>
        <begin position="51"/>
        <end position="61"/>
    </location>
</feature>
<proteinExistence type="predicted"/>
<evidence type="ECO:0000256" key="2">
    <source>
        <dbReference type="SAM" id="SignalP"/>
    </source>
</evidence>
<name>A0A2M4CCC2_9DIPT</name>
<dbReference type="EMBL" id="GGFJ01013823">
    <property type="protein sequence ID" value="MBW62964.1"/>
    <property type="molecule type" value="Transcribed_RNA"/>
</dbReference>
<reference evidence="3" key="1">
    <citation type="submission" date="2018-01" db="EMBL/GenBank/DDBJ databases">
        <title>An insight into the sialome of Amazonian anophelines.</title>
        <authorList>
            <person name="Ribeiro J.M."/>
            <person name="Scarpassa V."/>
            <person name="Calvo E."/>
        </authorList>
    </citation>
    <scope>NUCLEOTIDE SEQUENCE</scope>
    <source>
        <tissue evidence="3">Salivary glands</tissue>
    </source>
</reference>
<feature type="chain" id="PRO_5014954197" evidence="2">
    <location>
        <begin position="27"/>
        <end position="77"/>
    </location>
</feature>
<keyword evidence="2" id="KW-0732">Signal</keyword>
<organism evidence="3">
    <name type="scientific">Anopheles marajoara</name>
    <dbReference type="NCBI Taxonomy" id="58244"/>
    <lineage>
        <taxon>Eukaryota</taxon>
        <taxon>Metazoa</taxon>
        <taxon>Ecdysozoa</taxon>
        <taxon>Arthropoda</taxon>
        <taxon>Hexapoda</taxon>
        <taxon>Insecta</taxon>
        <taxon>Pterygota</taxon>
        <taxon>Neoptera</taxon>
        <taxon>Endopterygota</taxon>
        <taxon>Diptera</taxon>
        <taxon>Nematocera</taxon>
        <taxon>Culicoidea</taxon>
        <taxon>Culicidae</taxon>
        <taxon>Anophelinae</taxon>
        <taxon>Anopheles</taxon>
    </lineage>
</organism>
<feature type="region of interest" description="Disordered" evidence="1">
    <location>
        <begin position="37"/>
        <end position="77"/>
    </location>
</feature>
<protein>
    <submittedName>
        <fullName evidence="3">Putative secreted protein</fullName>
    </submittedName>
</protein>
<dbReference type="AlphaFoldDB" id="A0A2M4CCC2"/>
<sequence length="77" mass="8219">MLLMSPLPVPLLVLMLVQCTPPEALGHPAVHCDCGGTGGHDASRPMASAVADDEQEDDGDDGDNHGRWPPPYVMMPW</sequence>
<feature type="compositionally biased region" description="Pro residues" evidence="1">
    <location>
        <begin position="68"/>
        <end position="77"/>
    </location>
</feature>
<feature type="signal peptide" evidence="2">
    <location>
        <begin position="1"/>
        <end position="26"/>
    </location>
</feature>